<sequence>MSNVWIYNKAQSGIEVAPSGTQKIVPRQKYINVKCVDMSQSVNSTSNRILWCTETSRPVELYECKLCEFKTKYKVSLRHHVLVHKDSSEVEMFQCAVCAYKTKYKNYLKVHLLIHKDRSEVRMYECEICHYQTKQKRILNVHRRKMHGINQIDSGLWKF</sequence>
<keyword evidence="4" id="KW-0862">Zinc</keyword>
<keyword evidence="8" id="KW-1185">Reference proteome</keyword>
<protein>
    <recommendedName>
        <fullName evidence="6">C2H2-type domain-containing protein</fullName>
    </recommendedName>
</protein>
<keyword evidence="3 5" id="KW-0863">Zinc-finger</keyword>
<evidence type="ECO:0000256" key="1">
    <source>
        <dbReference type="ARBA" id="ARBA00022723"/>
    </source>
</evidence>
<feature type="domain" description="C2H2-type" evidence="6">
    <location>
        <begin position="124"/>
        <end position="147"/>
    </location>
</feature>
<dbReference type="InterPro" id="IPR050688">
    <property type="entry name" value="Zinc_finger/UBP_domain"/>
</dbReference>
<dbReference type="SMART" id="SM00355">
    <property type="entry name" value="ZnF_C2H2"/>
    <property type="match status" value="3"/>
</dbReference>
<accession>A0ABQ9JUQ8</accession>
<dbReference type="PROSITE" id="PS50157">
    <property type="entry name" value="ZINC_FINGER_C2H2_2"/>
    <property type="match status" value="1"/>
</dbReference>
<gene>
    <name evidence="7" type="ORF">NQ317_007902</name>
</gene>
<keyword evidence="1" id="KW-0479">Metal-binding</keyword>
<dbReference type="SUPFAM" id="SSF57667">
    <property type="entry name" value="beta-beta-alpha zinc fingers"/>
    <property type="match status" value="1"/>
</dbReference>
<name>A0ABQ9JUQ8_9CUCU</name>
<dbReference type="InterPro" id="IPR036236">
    <property type="entry name" value="Znf_C2H2_sf"/>
</dbReference>
<dbReference type="PANTHER" id="PTHR24403">
    <property type="entry name" value="ZINC FINGER PROTEIN"/>
    <property type="match status" value="1"/>
</dbReference>
<dbReference type="InterPro" id="IPR013087">
    <property type="entry name" value="Znf_C2H2_type"/>
</dbReference>
<dbReference type="Proteomes" id="UP001162164">
    <property type="component" value="Unassembled WGS sequence"/>
</dbReference>
<evidence type="ECO:0000313" key="7">
    <source>
        <dbReference type="EMBL" id="KAJ8981127.1"/>
    </source>
</evidence>
<proteinExistence type="predicted"/>
<evidence type="ECO:0000256" key="4">
    <source>
        <dbReference type="ARBA" id="ARBA00022833"/>
    </source>
</evidence>
<dbReference type="EMBL" id="JAPWTJ010000201">
    <property type="protein sequence ID" value="KAJ8981127.1"/>
    <property type="molecule type" value="Genomic_DNA"/>
</dbReference>
<organism evidence="7 8">
    <name type="scientific">Molorchus minor</name>
    <dbReference type="NCBI Taxonomy" id="1323400"/>
    <lineage>
        <taxon>Eukaryota</taxon>
        <taxon>Metazoa</taxon>
        <taxon>Ecdysozoa</taxon>
        <taxon>Arthropoda</taxon>
        <taxon>Hexapoda</taxon>
        <taxon>Insecta</taxon>
        <taxon>Pterygota</taxon>
        <taxon>Neoptera</taxon>
        <taxon>Endopterygota</taxon>
        <taxon>Coleoptera</taxon>
        <taxon>Polyphaga</taxon>
        <taxon>Cucujiformia</taxon>
        <taxon>Chrysomeloidea</taxon>
        <taxon>Cerambycidae</taxon>
        <taxon>Lamiinae</taxon>
        <taxon>Monochamini</taxon>
        <taxon>Molorchus</taxon>
    </lineage>
</organism>
<evidence type="ECO:0000256" key="3">
    <source>
        <dbReference type="ARBA" id="ARBA00022771"/>
    </source>
</evidence>
<comment type="caution">
    <text evidence="7">The sequence shown here is derived from an EMBL/GenBank/DDBJ whole genome shotgun (WGS) entry which is preliminary data.</text>
</comment>
<evidence type="ECO:0000259" key="6">
    <source>
        <dbReference type="PROSITE" id="PS50157"/>
    </source>
</evidence>
<dbReference type="PANTHER" id="PTHR24403:SF67">
    <property type="entry name" value="FI01116P-RELATED"/>
    <property type="match status" value="1"/>
</dbReference>
<evidence type="ECO:0000313" key="8">
    <source>
        <dbReference type="Proteomes" id="UP001162164"/>
    </source>
</evidence>
<evidence type="ECO:0000256" key="5">
    <source>
        <dbReference type="PROSITE-ProRule" id="PRU00042"/>
    </source>
</evidence>
<keyword evidence="2" id="KW-0677">Repeat</keyword>
<reference evidence="7" key="1">
    <citation type="journal article" date="2023" name="Insect Mol. Biol.">
        <title>Genome sequencing provides insights into the evolution of gene families encoding plant cell wall-degrading enzymes in longhorned beetles.</title>
        <authorList>
            <person name="Shin N.R."/>
            <person name="Okamura Y."/>
            <person name="Kirsch R."/>
            <person name="Pauchet Y."/>
        </authorList>
    </citation>
    <scope>NUCLEOTIDE SEQUENCE</scope>
    <source>
        <strain evidence="7">MMC_N1</strain>
    </source>
</reference>
<dbReference type="Gene3D" id="3.30.160.60">
    <property type="entry name" value="Classic Zinc Finger"/>
    <property type="match status" value="2"/>
</dbReference>
<evidence type="ECO:0000256" key="2">
    <source>
        <dbReference type="ARBA" id="ARBA00022737"/>
    </source>
</evidence>